<dbReference type="STRING" id="226505.SAMN05444394_2011"/>
<keyword evidence="1" id="KW-0812">Transmembrane</keyword>
<feature type="transmembrane region" description="Helical" evidence="1">
    <location>
        <begin position="152"/>
        <end position="181"/>
    </location>
</feature>
<evidence type="ECO:0000256" key="1">
    <source>
        <dbReference type="SAM" id="Phobius"/>
    </source>
</evidence>
<dbReference type="RefSeq" id="WP_074224680.1">
    <property type="nucleotide sequence ID" value="NZ_FSRC01000001.1"/>
</dbReference>
<evidence type="ECO:0000313" key="3">
    <source>
        <dbReference type="Proteomes" id="UP000185221"/>
    </source>
</evidence>
<dbReference type="EMBL" id="FSRC01000001">
    <property type="protein sequence ID" value="SIN81055.1"/>
    <property type="molecule type" value="Genomic_DNA"/>
</dbReference>
<feature type="transmembrane region" description="Helical" evidence="1">
    <location>
        <begin position="193"/>
        <end position="214"/>
    </location>
</feature>
<feature type="transmembrane region" description="Helical" evidence="1">
    <location>
        <begin position="82"/>
        <end position="99"/>
    </location>
</feature>
<feature type="transmembrane region" description="Helical" evidence="1">
    <location>
        <begin position="373"/>
        <end position="391"/>
    </location>
</feature>
<keyword evidence="3" id="KW-1185">Reference proteome</keyword>
<feature type="transmembrane region" description="Helical" evidence="1">
    <location>
        <begin position="321"/>
        <end position="337"/>
    </location>
</feature>
<reference evidence="3" key="1">
    <citation type="submission" date="2016-11" db="EMBL/GenBank/DDBJ databases">
        <authorList>
            <person name="Varghese N."/>
            <person name="Submissions S."/>
        </authorList>
    </citation>
    <scope>NUCLEOTIDE SEQUENCE [LARGE SCALE GENOMIC DNA]</scope>
    <source>
        <strain evidence="3">DSM 15292</strain>
    </source>
</reference>
<accession>A0A1N6EDC8</accession>
<proteinExistence type="predicted"/>
<feature type="transmembrane region" description="Helical" evidence="1">
    <location>
        <begin position="234"/>
        <end position="257"/>
    </location>
</feature>
<dbReference type="Proteomes" id="UP000185221">
    <property type="component" value="Unassembled WGS sequence"/>
</dbReference>
<protein>
    <recommendedName>
        <fullName evidence="4">Dolichyl-phosphate-mannose-protein mannosyltransferase</fullName>
    </recommendedName>
</protein>
<gene>
    <name evidence="2" type="ORF">SAMN05444394_2011</name>
</gene>
<feature type="transmembrane region" description="Helical" evidence="1">
    <location>
        <begin position="12"/>
        <end position="32"/>
    </location>
</feature>
<keyword evidence="1" id="KW-1133">Transmembrane helix</keyword>
<sequence length="515" mass="59574">MNFSKSDLSTLTLALTFFLGILMILLGINRGFDTSDEGLYSLLLNPHQANSAGIYNYDLFFKVLYSLFGIEFGIVGSRVIRLISYLIGGFALALFWKNIHADKKIDLNVWLVSVLGVFSGYAFLPPSLSYNSISVVIVCLWLYLITKETPSFWVNIGIGFLLALLFYVKITTCGLLGLLTVLIISYRRSLSPIVIISLLFPFLFLESLFYLTLHEAGIFRVLEGYQMMINREDYQWVLLVKHNLVGVFWILVASIPFFITARAGNKFRWYLLVLSIIFELWVIQKTMITNEWSHGILIVTFSIIAFLIGSKKDWNWKPSKTLFFIILMILPFVLHFGSNVYFLRLGIHYWVFGVLGIFFLIEKKPTSQKIKFVYSFSILSLILIANGIWLGPFEQLHLLNNTVEWEYRKGKKILLSQEMVAVLEDMKEKIRAVPNEEIISVYRNPGWMVLLDLTSPKNPGIWDQDQLNTYFPYFPEGFDYIIYFPYQELPGDAMSQFQVQKYSLPQGEVNLLWRR</sequence>
<feature type="transmembrane region" description="Helical" evidence="1">
    <location>
        <begin position="52"/>
        <end position="70"/>
    </location>
</feature>
<feature type="transmembrane region" description="Helical" evidence="1">
    <location>
        <begin position="105"/>
        <end position="123"/>
    </location>
</feature>
<organism evidence="2 3">
    <name type="scientific">Algoriphagus halophilus</name>
    <dbReference type="NCBI Taxonomy" id="226505"/>
    <lineage>
        <taxon>Bacteria</taxon>
        <taxon>Pseudomonadati</taxon>
        <taxon>Bacteroidota</taxon>
        <taxon>Cytophagia</taxon>
        <taxon>Cytophagales</taxon>
        <taxon>Cyclobacteriaceae</taxon>
        <taxon>Algoriphagus</taxon>
    </lineage>
</organism>
<dbReference type="OrthoDB" id="861753at2"/>
<name>A0A1N6EDC8_9BACT</name>
<feature type="transmembrane region" description="Helical" evidence="1">
    <location>
        <begin position="128"/>
        <end position="146"/>
    </location>
</feature>
<evidence type="ECO:0008006" key="4">
    <source>
        <dbReference type="Google" id="ProtNLM"/>
    </source>
</evidence>
<evidence type="ECO:0000313" key="2">
    <source>
        <dbReference type="EMBL" id="SIN81055.1"/>
    </source>
</evidence>
<feature type="transmembrane region" description="Helical" evidence="1">
    <location>
        <begin position="343"/>
        <end position="361"/>
    </location>
</feature>
<keyword evidence="1" id="KW-0472">Membrane</keyword>
<dbReference type="AlphaFoldDB" id="A0A1N6EDC8"/>
<feature type="transmembrane region" description="Helical" evidence="1">
    <location>
        <begin position="292"/>
        <end position="309"/>
    </location>
</feature>